<keyword evidence="3" id="KW-1185">Reference proteome</keyword>
<accession>A0A6M4IJZ6</accession>
<name>A0A6M4IJZ6_9BACT</name>
<dbReference type="EMBL" id="CP053085">
    <property type="protein sequence ID" value="QJR34950.1"/>
    <property type="molecule type" value="Genomic_DNA"/>
</dbReference>
<protein>
    <submittedName>
        <fullName evidence="2">Uncharacterized protein</fullName>
    </submittedName>
</protein>
<dbReference type="KEGG" id="ggr:HKW67_05195"/>
<dbReference type="Proteomes" id="UP000500938">
    <property type="component" value="Chromosome"/>
</dbReference>
<evidence type="ECO:0000313" key="2">
    <source>
        <dbReference type="EMBL" id="QJR34950.1"/>
    </source>
</evidence>
<feature type="transmembrane region" description="Helical" evidence="1">
    <location>
        <begin position="131"/>
        <end position="150"/>
    </location>
</feature>
<gene>
    <name evidence="2" type="ORF">HKW67_05195</name>
</gene>
<evidence type="ECO:0000256" key="1">
    <source>
        <dbReference type="SAM" id="Phobius"/>
    </source>
</evidence>
<keyword evidence="1" id="KW-0812">Transmembrane</keyword>
<reference evidence="2 3" key="1">
    <citation type="submission" date="2020-05" db="EMBL/GenBank/DDBJ databases">
        <title>Complete genome sequence of Gemmatimonas greenlandica TET16.</title>
        <authorList>
            <person name="Zeng Y."/>
        </authorList>
    </citation>
    <scope>NUCLEOTIDE SEQUENCE [LARGE SCALE GENOMIC DNA]</scope>
    <source>
        <strain evidence="2 3">TET16</strain>
    </source>
</reference>
<keyword evidence="1" id="KW-1133">Transmembrane helix</keyword>
<sequence>MITTVAVRRAAMGLVALVTVAGSGCHRAERAPAPLMPVLPRIPRDAARYEIDAVDDSTATFRVFESRGLRVGLSAYAVDPVHRDALVARLTILRRDSTTATALVTSQVARVTTDHFLLVPPPRRAWWRTKLFWIGTVVGGAIGAGTTAAIR</sequence>
<dbReference type="RefSeq" id="WP_171224377.1">
    <property type="nucleotide sequence ID" value="NZ_CP053085.1"/>
</dbReference>
<proteinExistence type="predicted"/>
<evidence type="ECO:0000313" key="3">
    <source>
        <dbReference type="Proteomes" id="UP000500938"/>
    </source>
</evidence>
<keyword evidence="1" id="KW-0472">Membrane</keyword>
<organism evidence="2 3">
    <name type="scientific">Gemmatimonas groenlandica</name>
    <dbReference type="NCBI Taxonomy" id="2732249"/>
    <lineage>
        <taxon>Bacteria</taxon>
        <taxon>Pseudomonadati</taxon>
        <taxon>Gemmatimonadota</taxon>
        <taxon>Gemmatimonadia</taxon>
        <taxon>Gemmatimonadales</taxon>
        <taxon>Gemmatimonadaceae</taxon>
        <taxon>Gemmatimonas</taxon>
    </lineage>
</organism>
<dbReference type="AlphaFoldDB" id="A0A6M4IJZ6"/>